<accession>Q22BZ0</accession>
<keyword evidence="2" id="KW-1185">Reference proteome</keyword>
<dbReference type="EMBL" id="GG662684">
    <property type="protein sequence ID" value="EAR82819.2"/>
    <property type="molecule type" value="Genomic_DNA"/>
</dbReference>
<dbReference type="InParanoid" id="Q22BZ0"/>
<dbReference type="SUPFAM" id="SSF51126">
    <property type="entry name" value="Pectin lyase-like"/>
    <property type="match status" value="1"/>
</dbReference>
<dbReference type="HOGENOM" id="CLU_002725_0_0_1"/>
<dbReference type="KEGG" id="tet:TTHERM_01081790"/>
<reference evidence="2" key="1">
    <citation type="journal article" date="2006" name="PLoS Biol.">
        <title>Macronuclear genome sequence of the ciliate Tetrahymena thermophila, a model eukaryote.</title>
        <authorList>
            <person name="Eisen J.A."/>
            <person name="Coyne R.S."/>
            <person name="Wu M."/>
            <person name="Wu D."/>
            <person name="Thiagarajan M."/>
            <person name="Wortman J.R."/>
            <person name="Badger J.H."/>
            <person name="Ren Q."/>
            <person name="Amedeo P."/>
            <person name="Jones K.M."/>
            <person name="Tallon L.J."/>
            <person name="Delcher A.L."/>
            <person name="Salzberg S.L."/>
            <person name="Silva J.C."/>
            <person name="Haas B.J."/>
            <person name="Majoros W.H."/>
            <person name="Farzad M."/>
            <person name="Carlton J.M."/>
            <person name="Smith R.K. Jr."/>
            <person name="Garg J."/>
            <person name="Pearlman R.E."/>
            <person name="Karrer K.M."/>
            <person name="Sun L."/>
            <person name="Manning G."/>
            <person name="Elde N.C."/>
            <person name="Turkewitz A.P."/>
            <person name="Asai D.J."/>
            <person name="Wilkes D.E."/>
            <person name="Wang Y."/>
            <person name="Cai H."/>
            <person name="Collins K."/>
            <person name="Stewart B.A."/>
            <person name="Lee S.R."/>
            <person name="Wilamowska K."/>
            <person name="Weinberg Z."/>
            <person name="Ruzzo W.L."/>
            <person name="Wloga D."/>
            <person name="Gaertig J."/>
            <person name="Frankel J."/>
            <person name="Tsao C.-C."/>
            <person name="Gorovsky M.A."/>
            <person name="Keeling P.J."/>
            <person name="Waller R.F."/>
            <person name="Patron N.J."/>
            <person name="Cherry J.M."/>
            <person name="Stover N.A."/>
            <person name="Krieger C.J."/>
            <person name="del Toro C."/>
            <person name="Ryder H.F."/>
            <person name="Williamson S.C."/>
            <person name="Barbeau R.A."/>
            <person name="Hamilton E.P."/>
            <person name="Orias E."/>
        </authorList>
    </citation>
    <scope>NUCLEOTIDE SEQUENCE [LARGE SCALE GENOMIC DNA]</scope>
    <source>
        <strain evidence="2">SB210</strain>
    </source>
</reference>
<dbReference type="PANTHER" id="PTHR11319:SF35">
    <property type="entry name" value="OUTER MEMBRANE PROTEIN PMPC-RELATED"/>
    <property type="match status" value="1"/>
</dbReference>
<sequence length="2234" mass="254251">MDRQESIIQQCALNTNQICMNSSKTQCVLLNQDPKDLYIGSYLDSNQNLICLSQSDIKNMSINPASIKFLKQGYCFKNDNFLYQDEQVASSFQCDCPNNQCYQGNQCTQMNNNQNAAKNDKGVCIPIQTIDNIQTCYDDGMSICLLQISQNQSQCIAYSSNTQIIGVYSYKNINYCVQVTQVQQLLIIDSIIFLQSDYCFYKNNQIVSNSDSAKQIIGITNKFACVLQNTSIDSQDSIKSCIQGYCISQQNCIQMNGYSVISKKQDQSCGGDSEINYLECYLSSQDASTCINQSGAQKSCELIRQGKNFVGAMTKFFCIASNQQITINSSPQQNIIFCSEYNCIAQNTHYDFLTRTSVTYQQCQSINGNKQDSQGMCVASSQLSCVDDSQCLYTDPKTQQSFCAQLTPNQNSLSFAKESKTMKCLPYQPISGQAQNIYRCPDGYCIYVQQPQQKYCIAIGSFINGTFYIGVEQYSQLCLQLLQPSYLGIQQCFSSNYCVLQYQNFQVCHPLQSTSQFFKNTPNVKAKRSDQTCSDLNQANSISCLQGDYCLLNGQCVQLSCSNPNTIGRSQVDQTCLTKSQGNASNCADNFCLLNNKCLPLSINYPGKENYTENCLQPNDSGIYGASACYEQFCILQGFSTSQNKCVILDYNQNDQIGKYKGSGICVSTEDASNPHMSQEIEMCFKGVYCISTNAKGDYCQKVEGLIKCSDSQGRCISSSSNQMCSVCSYDNCLQNGVCIPLSNIYCQDQNGKCLSINNVGCYVCPKNYCLNQQLQTCQFYTQVDTSQYQKDECLYIYRQDMQCLKQNINTVNQYKKILCKDKNSLCQNITPDTPCLICPQYFENPGNDNCYQQILKIPNSYYNFTISYVKEDCYPNSDCSQNSKKCSEGCRKCISGGVCQECIEGYFLFKDNLSSNQICVKCDSSSFSFNIDPSSQLYKFAQFYTYKCAECSFELNDWSNSSLFKKICTKMIVNFLGYNKYDPLLYNTIYYQIQYGQTQGISDQQSNRIPLSYYQVILQDNPSQCQSQCLRCKIDTQGIARCLKCQYLYYVTNTYTCAMCPSQCLECGMSILIGDKFLNFEDISYEQYLSNSFNMLSAQFSCRYCQPGYMIKYDFSSCLPCGSSCQECAYTFAGKLVNTKMYSFGQYTEQNLNQICLRCKQGYITSYNRFDCDMVGVQRSCLKYDYETITSNYHFRTYYEYILKPGEQIQGFCQQCLPGTCLSLGGECLDYILPTDLNTYSLICNTYYPKNTISFYGSDFEINHCIYSYPIIIHQTSYSCNYNLSCLDQIPFCLNCYQSNDYQDGVLFQCIQCEQGYIPSISGCIPCPQGCLNCFESGFYQGQKVNYTNILIYERNMLQGLTLQQRISYYEVFQIQMLCTVCESGRMISSDRKSCDLPQCGKYCKTCIFYLDQPYCVQCNSELLFSEITQIQMYIAQMYFYELFLDNIQQMISFDSNQQNCKLCPMLCETCEDKSIYFQNGALDLYNTKCYSCKQKITTKFNYTSQFAIRYDKERMKCQMCSQTDNGCYFKKQSSVYVFCGNYDQPLGTGTLQDPYNLFRISEVNINQIILNEPNLDRAYVYFNELQLREIELVLQYTDPSNNCYENINLKIISTLKNQINSIELMTLTIKANQTKEDQSKFTIYQYGVAEISGFSKIQIENINFQPKQIGNTFGFQSQNAIINEISIYNVTFNSKSLSPNLLQLNFLNFNGSLKMNGVSFNNITIQSDPTLKGGIININTPSIKIFNNTFQGGFALQGGAIYLQSQYQLKMHIQQSNFIDNWSFSTKNQQECFGGAIYIDILFSQTIVELFIFNSTFENNLSLNQGGSIYISNSLSNIFQENTAINGGSLYLQTFNQPNSNRVLQVTDFNEQQIQYSTNSQTIVNCSFINNIALQSGGSIFLVNSLYYLSRLQFIGNKAYMYGGAIAADNTLQQTVQNIQLTSSNFENNQALIGSVFFQMQNQPIKRNFQNTLNNNLAKLYGNQLQQSAVAFVGILDGNQYSKSIIFQNFTGGVLQDDLQIQLINEEGQPISQLKNDIILNLQISQGDFEIFPTQIKQNNGLFNLKNVLYIYGRMGSQLKVNISSNFNYIPIYDLQGNLIQISQNIYFELEFQFRQLCPTGTSLVKDNKKRDMCYQCPTSTFNLADGQKCIKCPFVCKNSQMFLPSGYWRYSLMSIEYQDCYFAQNCIGDIGRVLKQVQQQSTNRYCSEAVMDSKIIQAWSSSLLIYYFMGF</sequence>
<gene>
    <name evidence="1" type="ORF">TTHERM_01081790</name>
</gene>
<dbReference type="InterPro" id="IPR011050">
    <property type="entry name" value="Pectin_lyase_fold/virulence"/>
</dbReference>
<dbReference type="GeneID" id="7842615"/>
<evidence type="ECO:0000313" key="1">
    <source>
        <dbReference type="EMBL" id="EAR82819.2"/>
    </source>
</evidence>
<dbReference type="PANTHER" id="PTHR11319">
    <property type="entry name" value="G PROTEIN-COUPLED RECEPTOR-RELATED"/>
    <property type="match status" value="1"/>
</dbReference>
<protein>
    <submittedName>
        <fullName evidence="1">Uncharacterized protein</fullName>
    </submittedName>
</protein>
<dbReference type="Proteomes" id="UP000009168">
    <property type="component" value="Unassembled WGS sequence"/>
</dbReference>
<proteinExistence type="predicted"/>
<evidence type="ECO:0000313" key="2">
    <source>
        <dbReference type="Proteomes" id="UP000009168"/>
    </source>
</evidence>
<organism evidence="1 2">
    <name type="scientific">Tetrahymena thermophila (strain SB210)</name>
    <dbReference type="NCBI Taxonomy" id="312017"/>
    <lineage>
        <taxon>Eukaryota</taxon>
        <taxon>Sar</taxon>
        <taxon>Alveolata</taxon>
        <taxon>Ciliophora</taxon>
        <taxon>Intramacronucleata</taxon>
        <taxon>Oligohymenophorea</taxon>
        <taxon>Hymenostomatida</taxon>
        <taxon>Tetrahymenina</taxon>
        <taxon>Tetrahymenidae</taxon>
        <taxon>Tetrahymena</taxon>
    </lineage>
</organism>
<dbReference type="RefSeq" id="XP_001030482.2">
    <property type="nucleotide sequence ID" value="XM_001030482.2"/>
</dbReference>
<name>Q22BZ0_TETTS</name>